<dbReference type="Proteomes" id="UP000235162">
    <property type="component" value="Unassembled WGS sequence"/>
</dbReference>
<sequence length="335" mass="37323">MLCVTAAPLHAEEAATAADEIMLKNGSRIIGTVVEVRDGSAKVETDFAGTLAIALDQIVSMRTTESVVLQMADDTVLEDQTLTIVDNQLQVVDASGASQSLALEQLAIVNPQPWEMGHGYDWTGLVNFAMTIEKGNSDTEELDYRLESVWRSDDDRYTLKFYGEIDEANDVKSADNWTIIGKYDYFFSERTYWGVNAYAEADEFADLDLRYYIGPYIGREFLTDPLLSLSAEVGASYVNEDFSTAPDQDYPGANWGVHMASNYLGGDSRLYFDQLGVWNLDETSDIIVNTTLGLAFPLLWGFEAAAEILWEYDSGAVEGVEKMDETYAFRLGYTW</sequence>
<dbReference type="InterPro" id="IPR007433">
    <property type="entry name" value="DUF481"/>
</dbReference>
<name>A0AAP8SNC5_9GAMM</name>
<organism evidence="1 2">
    <name type="scientific">Halioglobus japonicus</name>
    <dbReference type="NCBI Taxonomy" id="930805"/>
    <lineage>
        <taxon>Bacteria</taxon>
        <taxon>Pseudomonadati</taxon>
        <taxon>Pseudomonadota</taxon>
        <taxon>Gammaproteobacteria</taxon>
        <taxon>Cellvibrionales</taxon>
        <taxon>Halieaceae</taxon>
        <taxon>Halioglobus</taxon>
    </lineage>
</organism>
<comment type="caution">
    <text evidence="1">The sequence shown here is derived from an EMBL/GenBank/DDBJ whole genome shotgun (WGS) entry which is preliminary data.</text>
</comment>
<evidence type="ECO:0000313" key="2">
    <source>
        <dbReference type="Proteomes" id="UP000235162"/>
    </source>
</evidence>
<dbReference type="AlphaFoldDB" id="A0AAP8SNC5"/>
<accession>A0AAP8SNC5</accession>
<reference evidence="1 2" key="1">
    <citation type="submission" date="2018-01" db="EMBL/GenBank/DDBJ databases">
        <title>The draft genome sequence of Halioglobus japonicus S1-36.</title>
        <authorList>
            <person name="Du Z.-J."/>
            <person name="Shi M.-J."/>
        </authorList>
    </citation>
    <scope>NUCLEOTIDE SEQUENCE [LARGE SCALE GENOMIC DNA]</scope>
    <source>
        <strain evidence="1 2">S1-36</strain>
    </source>
</reference>
<proteinExistence type="predicted"/>
<protein>
    <submittedName>
        <fullName evidence="1">DUF481 domain-containing protein</fullName>
    </submittedName>
</protein>
<evidence type="ECO:0000313" key="1">
    <source>
        <dbReference type="EMBL" id="PLW85953.1"/>
    </source>
</evidence>
<gene>
    <name evidence="1" type="ORF">C0029_12865</name>
</gene>
<dbReference type="EMBL" id="PKUR01000003">
    <property type="protein sequence ID" value="PLW85953.1"/>
    <property type="molecule type" value="Genomic_DNA"/>
</dbReference>
<keyword evidence="2" id="KW-1185">Reference proteome</keyword>
<dbReference type="Pfam" id="PF04338">
    <property type="entry name" value="DUF481"/>
    <property type="match status" value="1"/>
</dbReference>